<dbReference type="RefSeq" id="WP_177052961.1">
    <property type="nucleotide sequence ID" value="NZ_JACAQM010000017.1"/>
</dbReference>
<proteinExistence type="predicted"/>
<dbReference type="EMBL" id="JACARY010000065">
    <property type="protein sequence ID" value="NWD97964.1"/>
    <property type="molecule type" value="Genomic_DNA"/>
</dbReference>
<evidence type="ECO:0000313" key="3">
    <source>
        <dbReference type="Proteomes" id="UP000572863"/>
    </source>
</evidence>
<organism evidence="2 3">
    <name type="scientific">Pseudomonas reactans</name>
    <dbReference type="NCBI Taxonomy" id="117680"/>
    <lineage>
        <taxon>Bacteria</taxon>
        <taxon>Pseudomonadati</taxon>
        <taxon>Pseudomonadota</taxon>
        <taxon>Gammaproteobacteria</taxon>
        <taxon>Pseudomonadales</taxon>
        <taxon>Pseudomonadaceae</taxon>
        <taxon>Pseudomonas</taxon>
    </lineage>
</organism>
<evidence type="ECO:0000256" key="1">
    <source>
        <dbReference type="SAM" id="MobiDB-lite"/>
    </source>
</evidence>
<evidence type="ECO:0000313" key="2">
    <source>
        <dbReference type="EMBL" id="NWD97964.1"/>
    </source>
</evidence>
<accession>A0ABX2R1L7</accession>
<keyword evidence="3" id="KW-1185">Reference proteome</keyword>
<dbReference type="Proteomes" id="UP000572863">
    <property type="component" value="Unassembled WGS sequence"/>
</dbReference>
<sequence length="385" mass="42216">MNTSMQVYLDSSDFSNLSRAQGKDGHAMSQIKSKLLHWVNSGKIEIRYSMAHIMEAVPVDIASAEFGQLRLSCIKQLCGTKVFMDPISLIINELSGTVTSGVLNDRGHWLPNLAELWKDDTSNDQSTEPPKNRQQRRADKAKTKKALATDNTLVRDITREFPIKQSKTLEMLSAQDFTSALAIAMQDSVNDLDFLSNWYVKNWNTSTQFSTSLRTAGKGLNHLLTESSAELKTLHDELVATGASASEVNKRLTALAKQLADKAPQDFIDALSEGHIPANSLVTASPEGSPSMYVASKFIAQMFLSSVVSTKNTRKARDSDLGDLIHTLYIPYVDFFRADLATANALKNAQIKCKAKVVTSLEDLISNIESALDARSAAVPAHPLP</sequence>
<protein>
    <submittedName>
        <fullName evidence="2">Uncharacterized protein</fullName>
    </submittedName>
</protein>
<feature type="region of interest" description="Disordered" evidence="1">
    <location>
        <begin position="119"/>
        <end position="145"/>
    </location>
</feature>
<reference evidence="2 3" key="1">
    <citation type="submission" date="2020-04" db="EMBL/GenBank/DDBJ databases">
        <title>Molecular characterization of pseudomonads from Agaricus bisporus reveal novel blotch 2 pathogens in Western Europe.</title>
        <authorList>
            <person name="Taparia T."/>
            <person name="Krijger M."/>
            <person name="Haynes E."/>
            <person name="Elpinstone J.G."/>
            <person name="Noble R."/>
            <person name="Van Der Wolf J."/>
        </authorList>
    </citation>
    <scope>NUCLEOTIDE SEQUENCE [LARGE SCALE GENOMIC DNA]</scope>
    <source>
        <strain evidence="2 3">P7774</strain>
    </source>
</reference>
<name>A0ABX2R1L7_9PSED</name>
<gene>
    <name evidence="2" type="ORF">HX871_26395</name>
</gene>
<comment type="caution">
    <text evidence="2">The sequence shown here is derived from an EMBL/GenBank/DDBJ whole genome shotgun (WGS) entry which is preliminary data.</text>
</comment>